<dbReference type="RefSeq" id="WP_227871482.1">
    <property type="nucleotide sequence ID" value="NZ_BDOQ01000013.1"/>
</dbReference>
<feature type="chain" id="PRO_5015326433" evidence="3">
    <location>
        <begin position="25"/>
        <end position="291"/>
    </location>
</feature>
<dbReference type="InterPro" id="IPR017478">
    <property type="entry name" value="Polysacc_export_EpsE"/>
</dbReference>
<dbReference type="EMBL" id="BDOQ01000013">
    <property type="protein sequence ID" value="GBG14995.1"/>
    <property type="molecule type" value="Genomic_DNA"/>
</dbReference>
<dbReference type="Gene3D" id="3.10.560.10">
    <property type="entry name" value="Outer membrane lipoprotein wza domain like"/>
    <property type="match status" value="2"/>
</dbReference>
<feature type="region of interest" description="Disordered" evidence="2">
    <location>
        <begin position="28"/>
        <end position="47"/>
    </location>
</feature>
<dbReference type="PANTHER" id="PTHR33619">
    <property type="entry name" value="POLYSACCHARIDE EXPORT PROTEIN GFCE-RELATED"/>
    <property type="match status" value="1"/>
</dbReference>
<evidence type="ECO:0000256" key="2">
    <source>
        <dbReference type="SAM" id="MobiDB-lite"/>
    </source>
</evidence>
<keyword evidence="7" id="KW-1185">Reference proteome</keyword>
<evidence type="ECO:0000259" key="5">
    <source>
        <dbReference type="Pfam" id="PF10531"/>
    </source>
</evidence>
<dbReference type="Pfam" id="PF10531">
    <property type="entry name" value="SLBB"/>
    <property type="match status" value="2"/>
</dbReference>
<evidence type="ECO:0000259" key="4">
    <source>
        <dbReference type="Pfam" id="PF02563"/>
    </source>
</evidence>
<name>A0A2R5FAE0_9PROT</name>
<feature type="domain" description="Soluble ligand binding" evidence="5">
    <location>
        <begin position="216"/>
        <end position="269"/>
    </location>
</feature>
<evidence type="ECO:0000313" key="6">
    <source>
        <dbReference type="EMBL" id="GBG14995.1"/>
    </source>
</evidence>
<gene>
    <name evidence="6" type="primary">wza</name>
    <name evidence="6" type="ORF">NMK_2596</name>
</gene>
<reference evidence="6 7" key="1">
    <citation type="journal article" date="2018" name="Environ. Microbiol.">
        <title>Isolation and genomic characterization of Novimethylophilus kurashikiensis gen. nov. sp. nov., a new lanthanide-dependent methylotrophic species of Methylophilaceae.</title>
        <authorList>
            <person name="Lv H."/>
            <person name="Sahin N."/>
            <person name="Tani A."/>
        </authorList>
    </citation>
    <scope>NUCLEOTIDE SEQUENCE [LARGE SCALE GENOMIC DNA]</scope>
    <source>
        <strain evidence="6 7">La2-4</strain>
    </source>
</reference>
<dbReference type="NCBIfam" id="TIGR03028">
    <property type="entry name" value="EpsE"/>
    <property type="match status" value="1"/>
</dbReference>
<evidence type="ECO:0000256" key="3">
    <source>
        <dbReference type="SAM" id="SignalP"/>
    </source>
</evidence>
<protein>
    <submittedName>
        <fullName evidence="6">Polysaccharide biosynthesis/export protein</fullName>
    </submittedName>
</protein>
<evidence type="ECO:0000256" key="1">
    <source>
        <dbReference type="ARBA" id="ARBA00022729"/>
    </source>
</evidence>
<keyword evidence="1 3" id="KW-0732">Signal</keyword>
<accession>A0A2R5FAE0</accession>
<feature type="signal peptide" evidence="3">
    <location>
        <begin position="1"/>
        <end position="24"/>
    </location>
</feature>
<dbReference type="PANTHER" id="PTHR33619:SF3">
    <property type="entry name" value="POLYSACCHARIDE EXPORT PROTEIN GFCE-RELATED"/>
    <property type="match status" value="1"/>
</dbReference>
<evidence type="ECO:0000313" key="7">
    <source>
        <dbReference type="Proteomes" id="UP000245081"/>
    </source>
</evidence>
<dbReference type="Pfam" id="PF02563">
    <property type="entry name" value="Poly_export"/>
    <property type="match status" value="1"/>
</dbReference>
<comment type="caution">
    <text evidence="6">The sequence shown here is derived from an EMBL/GenBank/DDBJ whole genome shotgun (WGS) entry which is preliminary data.</text>
</comment>
<sequence>MKTHAMTPILMLCLSAALVPAAQAQNDLAMQDQPSSQQRNKMDQGDYTLGPGDSIRVLVFQNPDLTLDTRVSESGTITYPLIGSVKVGGMPIPEAEKAIADALKKGGFVQQPQVNIVLVQVRGNQVAVLGAVNRPGRFPLETFNTRLSEMLANAGGIINGVGGVGGGSDTVIITGWRNGQHFRKEVDVPSMFLKNKPDDDIDVAAGDVIYVPEAPVYYIYGETQRPGSFRIQRGMSVQQALAMAGGPTLRGTERGMKIYRKGADGNLTAIKIKPNDPVQANDVIYVDESLF</sequence>
<feature type="compositionally biased region" description="Polar residues" evidence="2">
    <location>
        <begin position="28"/>
        <end position="39"/>
    </location>
</feature>
<dbReference type="InterPro" id="IPR019554">
    <property type="entry name" value="Soluble_ligand-bd"/>
</dbReference>
<dbReference type="InterPro" id="IPR003715">
    <property type="entry name" value="Poly_export_N"/>
</dbReference>
<dbReference type="Proteomes" id="UP000245081">
    <property type="component" value="Unassembled WGS sequence"/>
</dbReference>
<dbReference type="InterPro" id="IPR049712">
    <property type="entry name" value="Poly_export"/>
</dbReference>
<organism evidence="6 7">
    <name type="scientific">Novimethylophilus kurashikiensis</name>
    <dbReference type="NCBI Taxonomy" id="1825523"/>
    <lineage>
        <taxon>Bacteria</taxon>
        <taxon>Pseudomonadati</taxon>
        <taxon>Pseudomonadota</taxon>
        <taxon>Betaproteobacteria</taxon>
        <taxon>Nitrosomonadales</taxon>
        <taxon>Methylophilaceae</taxon>
        <taxon>Novimethylophilus</taxon>
    </lineage>
</organism>
<feature type="domain" description="Soluble ligand binding" evidence="5">
    <location>
        <begin position="126"/>
        <end position="160"/>
    </location>
</feature>
<proteinExistence type="predicted"/>
<dbReference type="GO" id="GO:0015159">
    <property type="term" value="F:polysaccharide transmembrane transporter activity"/>
    <property type="evidence" value="ECO:0007669"/>
    <property type="project" value="InterPro"/>
</dbReference>
<dbReference type="AlphaFoldDB" id="A0A2R5FAE0"/>
<feature type="domain" description="Polysaccharide export protein N-terminal" evidence="4">
    <location>
        <begin position="44"/>
        <end position="118"/>
    </location>
</feature>